<reference evidence="2 3" key="1">
    <citation type="submission" date="2023-10" db="EMBL/GenBank/DDBJ databases">
        <authorList>
            <person name="Botero Cardona J."/>
        </authorList>
    </citation>
    <scope>NUCLEOTIDE SEQUENCE [LARGE SCALE GENOMIC DNA]</scope>
    <source>
        <strain evidence="2 3">R-54839</strain>
    </source>
</reference>
<protein>
    <recommendedName>
        <fullName evidence="4">YtxH domain-containing protein</fullName>
    </recommendedName>
</protein>
<dbReference type="GeneID" id="89537643"/>
<organism evidence="2 3">
    <name type="scientific">Fructobacillus fructosus</name>
    <dbReference type="NCBI Taxonomy" id="1631"/>
    <lineage>
        <taxon>Bacteria</taxon>
        <taxon>Bacillati</taxon>
        <taxon>Bacillota</taxon>
        <taxon>Bacilli</taxon>
        <taxon>Lactobacillales</taxon>
        <taxon>Lactobacillaceae</taxon>
        <taxon>Fructobacillus</taxon>
    </lineage>
</organism>
<gene>
    <name evidence="2" type="ORF">R54839_PPFHFPJH_00843</name>
</gene>
<feature type="compositionally biased region" description="Acidic residues" evidence="1">
    <location>
        <begin position="80"/>
        <end position="99"/>
    </location>
</feature>
<feature type="region of interest" description="Disordered" evidence="1">
    <location>
        <begin position="69"/>
        <end position="99"/>
    </location>
</feature>
<evidence type="ECO:0000256" key="1">
    <source>
        <dbReference type="SAM" id="MobiDB-lite"/>
    </source>
</evidence>
<keyword evidence="3" id="KW-1185">Reference proteome</keyword>
<dbReference type="RefSeq" id="WP_010690537.1">
    <property type="nucleotide sequence ID" value="NZ_CAUZLK010000004.1"/>
</dbReference>
<evidence type="ECO:0008006" key="4">
    <source>
        <dbReference type="Google" id="ProtNLM"/>
    </source>
</evidence>
<evidence type="ECO:0000313" key="2">
    <source>
        <dbReference type="EMBL" id="CAK1239874.1"/>
    </source>
</evidence>
<feature type="compositionally biased region" description="Polar residues" evidence="1">
    <location>
        <begin position="69"/>
        <end position="79"/>
    </location>
</feature>
<name>A0ABN9YUE5_9LACO</name>
<dbReference type="Proteomes" id="UP001314261">
    <property type="component" value="Unassembled WGS sequence"/>
</dbReference>
<evidence type="ECO:0000313" key="3">
    <source>
        <dbReference type="Proteomes" id="UP001314261"/>
    </source>
</evidence>
<sequence length="99" mass="10687">MKASTKVVAGFFFAMAASATYKVLKSEQDQAKLKAKLDQVQGQVQDVIDKANAAVSPYVEQAKASYASSKSVLSDSISGQDEDAQPDIEIEEQDLDLEK</sequence>
<proteinExistence type="predicted"/>
<comment type="caution">
    <text evidence="2">The sequence shown here is derived from an EMBL/GenBank/DDBJ whole genome shotgun (WGS) entry which is preliminary data.</text>
</comment>
<dbReference type="EMBL" id="CAUZLR010000004">
    <property type="protein sequence ID" value="CAK1239874.1"/>
    <property type="molecule type" value="Genomic_DNA"/>
</dbReference>
<accession>A0ABN9YUE5</accession>